<feature type="transmembrane region" description="Helical" evidence="13">
    <location>
        <begin position="328"/>
        <end position="351"/>
    </location>
</feature>
<keyword evidence="15" id="KW-1185">Reference proteome</keyword>
<comment type="subcellular location">
    <subcellularLocation>
        <location evidence="2">Cell membrane</location>
        <topology evidence="2">Multi-pass membrane protein</topology>
    </subcellularLocation>
</comment>
<keyword evidence="10" id="KW-0406">Ion transport</keyword>
<dbReference type="GO" id="GO:0042910">
    <property type="term" value="F:xenobiotic transmembrane transporter activity"/>
    <property type="evidence" value="ECO:0007669"/>
    <property type="project" value="InterPro"/>
</dbReference>
<dbReference type="PANTHER" id="PTHR43298:SF2">
    <property type="entry name" value="FMN_FAD EXPORTER YEEO-RELATED"/>
    <property type="match status" value="1"/>
</dbReference>
<feature type="transmembrane region" description="Helical" evidence="13">
    <location>
        <begin position="201"/>
        <end position="221"/>
    </location>
</feature>
<evidence type="ECO:0000313" key="15">
    <source>
        <dbReference type="Proteomes" id="UP000180254"/>
    </source>
</evidence>
<reference evidence="14 15" key="1">
    <citation type="submission" date="2016-09" db="EMBL/GenBank/DDBJ databases">
        <title>Genome sequence of Eubacterium angustum.</title>
        <authorList>
            <person name="Poehlein A."/>
            <person name="Daniel R."/>
        </authorList>
    </citation>
    <scope>NUCLEOTIDE SEQUENCE [LARGE SCALE GENOMIC DNA]</scope>
    <source>
        <strain evidence="14 15">DSM 1989</strain>
    </source>
</reference>
<dbReference type="InterPro" id="IPR048279">
    <property type="entry name" value="MdtK-like"/>
</dbReference>
<protein>
    <recommendedName>
        <fullName evidence="4">Probable multidrug resistance protein NorM</fullName>
    </recommendedName>
    <alternativeName>
        <fullName evidence="12">Multidrug-efflux transporter</fullName>
    </alternativeName>
</protein>
<evidence type="ECO:0000256" key="1">
    <source>
        <dbReference type="ARBA" id="ARBA00003408"/>
    </source>
</evidence>
<keyword evidence="5" id="KW-0813">Transport</keyword>
<evidence type="ECO:0000256" key="10">
    <source>
        <dbReference type="ARBA" id="ARBA00023065"/>
    </source>
</evidence>
<dbReference type="InterPro" id="IPR002528">
    <property type="entry name" value="MATE_fam"/>
</dbReference>
<evidence type="ECO:0000256" key="11">
    <source>
        <dbReference type="ARBA" id="ARBA00023136"/>
    </source>
</evidence>
<evidence type="ECO:0000313" key="14">
    <source>
        <dbReference type="EMBL" id="OHW61637.1"/>
    </source>
</evidence>
<accession>A0A1S1V699</accession>
<dbReference type="InterPro" id="IPR050222">
    <property type="entry name" value="MATE_MdtK"/>
</dbReference>
<keyword evidence="9 13" id="KW-1133">Transmembrane helix</keyword>
<keyword evidence="8 13" id="KW-0812">Transmembrane</keyword>
<name>A0A1S1V699_9FIRM</name>
<dbReference type="GO" id="GO:0006811">
    <property type="term" value="P:monoatomic ion transport"/>
    <property type="evidence" value="ECO:0007669"/>
    <property type="project" value="UniProtKB-KW"/>
</dbReference>
<dbReference type="Proteomes" id="UP000180254">
    <property type="component" value="Unassembled WGS sequence"/>
</dbReference>
<feature type="transmembrane region" description="Helical" evidence="13">
    <location>
        <begin position="363"/>
        <end position="386"/>
    </location>
</feature>
<evidence type="ECO:0000256" key="13">
    <source>
        <dbReference type="SAM" id="Phobius"/>
    </source>
</evidence>
<gene>
    <name evidence="14" type="primary">norM_2</name>
    <name evidence="14" type="ORF">EUAN_19570</name>
</gene>
<evidence type="ECO:0000256" key="8">
    <source>
        <dbReference type="ARBA" id="ARBA00022692"/>
    </source>
</evidence>
<keyword evidence="11 13" id="KW-0472">Membrane</keyword>
<dbReference type="GO" id="GO:0005886">
    <property type="term" value="C:plasma membrane"/>
    <property type="evidence" value="ECO:0007669"/>
    <property type="project" value="UniProtKB-SubCell"/>
</dbReference>
<feature type="transmembrane region" description="Helical" evidence="13">
    <location>
        <begin position="61"/>
        <end position="83"/>
    </location>
</feature>
<dbReference type="PANTHER" id="PTHR43298">
    <property type="entry name" value="MULTIDRUG RESISTANCE PROTEIN NORM-RELATED"/>
    <property type="match status" value="1"/>
</dbReference>
<keyword evidence="6" id="KW-0050">Antiport</keyword>
<comment type="function">
    <text evidence="1">Multidrug efflux pump.</text>
</comment>
<dbReference type="RefSeq" id="WP_071064066.1">
    <property type="nucleotide sequence ID" value="NZ_MKIE01000009.1"/>
</dbReference>
<evidence type="ECO:0000256" key="4">
    <source>
        <dbReference type="ARBA" id="ARBA00020268"/>
    </source>
</evidence>
<evidence type="ECO:0000256" key="5">
    <source>
        <dbReference type="ARBA" id="ARBA00022448"/>
    </source>
</evidence>
<feature type="transmembrane region" description="Helical" evidence="13">
    <location>
        <begin position="95"/>
        <end position="117"/>
    </location>
</feature>
<feature type="transmembrane region" description="Helical" evidence="13">
    <location>
        <begin position="290"/>
        <end position="307"/>
    </location>
</feature>
<feature type="transmembrane region" description="Helical" evidence="13">
    <location>
        <begin position="137"/>
        <end position="158"/>
    </location>
</feature>
<sequence>MISTLNRELFKDREYFKLLSAIAIPIVIQNLIVSSLNMLDTLMVGVLGDIDIAAVGIGNQIFLLFYILSLGISSGCGVFISQYWGKDDRHNIRRVMGLSIIGSAIVAVLFTVVLWFFPEWVISIFNKEAEVIEKGSGYIKIVGLSYLFNALSVAIATASRCVEKTKPPMVTSIIALFANGGLNYIFIFGKFGLEPMGVRGAALGTVIARALEFIILFIYVFRTNKVLWGNVREVFEISMDFTKKIYSIVKDVLLNELLWGMGTVVYSIIYGRIGSGALAAAQIYNTVQNFFFILVLGMGASSVVMIGKEIGAGNYEKAKKYSYNSFILTIYLGVALSILIALTAGGIVSIFNISESVRQSAKIILYITAGIFTLRSLNVVLIIGILRGGGDAKFGLRTEAFTMWCIGVPISIIGAYVFKLPVYGVVALISLEEVAKSIISIRRLFSERWMKSVT</sequence>
<evidence type="ECO:0000256" key="3">
    <source>
        <dbReference type="ARBA" id="ARBA00010199"/>
    </source>
</evidence>
<feature type="transmembrane region" description="Helical" evidence="13">
    <location>
        <begin position="15"/>
        <end position="33"/>
    </location>
</feature>
<evidence type="ECO:0000256" key="2">
    <source>
        <dbReference type="ARBA" id="ARBA00004651"/>
    </source>
</evidence>
<dbReference type="PIRSF" id="PIRSF006603">
    <property type="entry name" value="DinF"/>
    <property type="match status" value="1"/>
</dbReference>
<dbReference type="Pfam" id="PF01554">
    <property type="entry name" value="MatE"/>
    <property type="match status" value="2"/>
</dbReference>
<evidence type="ECO:0000256" key="12">
    <source>
        <dbReference type="ARBA" id="ARBA00031636"/>
    </source>
</evidence>
<dbReference type="EMBL" id="MKIE01000009">
    <property type="protein sequence ID" value="OHW61637.1"/>
    <property type="molecule type" value="Genomic_DNA"/>
</dbReference>
<dbReference type="AlphaFoldDB" id="A0A1S1V699"/>
<keyword evidence="7" id="KW-1003">Cell membrane</keyword>
<feature type="transmembrane region" description="Helical" evidence="13">
    <location>
        <begin position="170"/>
        <end position="189"/>
    </location>
</feature>
<evidence type="ECO:0000256" key="6">
    <source>
        <dbReference type="ARBA" id="ARBA00022449"/>
    </source>
</evidence>
<evidence type="ECO:0000256" key="9">
    <source>
        <dbReference type="ARBA" id="ARBA00022989"/>
    </source>
</evidence>
<evidence type="ECO:0000256" key="7">
    <source>
        <dbReference type="ARBA" id="ARBA00022475"/>
    </source>
</evidence>
<dbReference type="STRING" id="39480.EUAN_19570"/>
<dbReference type="GO" id="GO:0015297">
    <property type="term" value="F:antiporter activity"/>
    <property type="evidence" value="ECO:0007669"/>
    <property type="project" value="UniProtKB-KW"/>
</dbReference>
<dbReference type="OrthoDB" id="9780160at2"/>
<organism evidence="14 15">
    <name type="scientific">Andreesenia angusta</name>
    <dbReference type="NCBI Taxonomy" id="39480"/>
    <lineage>
        <taxon>Bacteria</taxon>
        <taxon>Bacillati</taxon>
        <taxon>Bacillota</taxon>
        <taxon>Tissierellia</taxon>
        <taxon>Tissierellales</taxon>
        <taxon>Gottschalkiaceae</taxon>
        <taxon>Andreesenia</taxon>
    </lineage>
</organism>
<comment type="caution">
    <text evidence="14">The sequence shown here is derived from an EMBL/GenBank/DDBJ whole genome shotgun (WGS) entry which is preliminary data.</text>
</comment>
<dbReference type="NCBIfam" id="TIGR00797">
    <property type="entry name" value="matE"/>
    <property type="match status" value="1"/>
</dbReference>
<comment type="similarity">
    <text evidence="3">Belongs to the multi antimicrobial extrusion (MATE) (TC 2.A.66.1) family.</text>
</comment>
<feature type="transmembrane region" description="Helical" evidence="13">
    <location>
        <begin position="252"/>
        <end position="270"/>
    </location>
</feature>
<proteinExistence type="inferred from homology"/>
<dbReference type="CDD" id="cd13134">
    <property type="entry name" value="MATE_like_8"/>
    <property type="match status" value="1"/>
</dbReference>